<dbReference type="Pfam" id="PF10969">
    <property type="entry name" value="DUF2771"/>
    <property type="match status" value="1"/>
</dbReference>
<reference evidence="1 2" key="1">
    <citation type="submission" date="2020-08" db="EMBL/GenBank/DDBJ databases">
        <title>Sequencing the genomes of 1000 actinobacteria strains.</title>
        <authorList>
            <person name="Klenk H.-P."/>
        </authorList>
    </citation>
    <scope>NUCLEOTIDE SEQUENCE [LARGE SCALE GENOMIC DNA]</scope>
    <source>
        <strain evidence="1 2">DSM 16678</strain>
    </source>
</reference>
<comment type="caution">
    <text evidence="1">The sequence shown here is derived from an EMBL/GenBank/DDBJ whole genome shotgun (WGS) entry which is preliminary data.</text>
</comment>
<dbReference type="Proteomes" id="UP000580718">
    <property type="component" value="Unassembled WGS sequence"/>
</dbReference>
<dbReference type="InterPro" id="IPR024495">
    <property type="entry name" value="DUF2771"/>
</dbReference>
<dbReference type="EMBL" id="JACIBU010000001">
    <property type="protein sequence ID" value="MBB3676695.1"/>
    <property type="molecule type" value="Genomic_DNA"/>
</dbReference>
<gene>
    <name evidence="1" type="ORF">FHX36_002430</name>
</gene>
<dbReference type="PROSITE" id="PS51257">
    <property type="entry name" value="PROKAR_LIPOPROTEIN"/>
    <property type="match status" value="1"/>
</dbReference>
<sequence length="175" mass="17345">MTAAGRASTGVALLAGLGVLAGCGEPASGTGDGDGGSTVPTLTVQAGGDEISADPTQYCLDGDGQRYQTAPPILEVAPDTTIELTVSDAVAEAGWSVQVFDEELQEILGEVDVPAGEATFSEITTSDVVPPTFYLVVVEASDPDACSGLSGAWPVGFIRASVGGPETGPSGSPTG</sequence>
<evidence type="ECO:0000313" key="2">
    <source>
        <dbReference type="Proteomes" id="UP000580718"/>
    </source>
</evidence>
<evidence type="ECO:0000313" key="1">
    <source>
        <dbReference type="EMBL" id="MBB3676695.1"/>
    </source>
</evidence>
<proteinExistence type="predicted"/>
<dbReference type="AlphaFoldDB" id="A0A839Y1P1"/>
<accession>A0A839Y1P1</accession>
<protein>
    <recommendedName>
        <fullName evidence="3">DUF2771 domain-containing protein</fullName>
    </recommendedName>
</protein>
<name>A0A839Y1P1_9ACTN</name>
<dbReference type="RefSeq" id="WP_258373065.1">
    <property type="nucleotide sequence ID" value="NZ_JACIBU010000001.1"/>
</dbReference>
<organism evidence="1 2">
    <name type="scientific">Modestobacter versicolor</name>
    <dbReference type="NCBI Taxonomy" id="429133"/>
    <lineage>
        <taxon>Bacteria</taxon>
        <taxon>Bacillati</taxon>
        <taxon>Actinomycetota</taxon>
        <taxon>Actinomycetes</taxon>
        <taxon>Geodermatophilales</taxon>
        <taxon>Geodermatophilaceae</taxon>
        <taxon>Modestobacter</taxon>
    </lineage>
</organism>
<evidence type="ECO:0008006" key="3">
    <source>
        <dbReference type="Google" id="ProtNLM"/>
    </source>
</evidence>